<organism evidence="1 2">
    <name type="scientific">Austropuccinia psidii MF-1</name>
    <dbReference type="NCBI Taxonomy" id="1389203"/>
    <lineage>
        <taxon>Eukaryota</taxon>
        <taxon>Fungi</taxon>
        <taxon>Dikarya</taxon>
        <taxon>Basidiomycota</taxon>
        <taxon>Pucciniomycotina</taxon>
        <taxon>Pucciniomycetes</taxon>
        <taxon>Pucciniales</taxon>
        <taxon>Sphaerophragmiaceae</taxon>
        <taxon>Austropuccinia</taxon>
    </lineage>
</organism>
<comment type="caution">
    <text evidence="1">The sequence shown here is derived from an EMBL/GenBank/DDBJ whole genome shotgun (WGS) entry which is preliminary data.</text>
</comment>
<protein>
    <submittedName>
        <fullName evidence="1">Uncharacterized protein</fullName>
    </submittedName>
</protein>
<sequence>MLMLHWKPSQYAFMAAPHIFPHPSANLPLNMLMLLLHPQDMTPTLSSPLIMLPPTCLILSAAYHPYAHVVPSRYSSNAALTPPYPSSHQPNSLCLLPSLCS</sequence>
<keyword evidence="2" id="KW-1185">Reference proteome</keyword>
<gene>
    <name evidence="1" type="ORF">O181_079873</name>
</gene>
<dbReference type="EMBL" id="AVOT02044793">
    <property type="protein sequence ID" value="MBW0540158.1"/>
    <property type="molecule type" value="Genomic_DNA"/>
</dbReference>
<proteinExistence type="predicted"/>
<dbReference type="AlphaFoldDB" id="A0A9Q3IG14"/>
<reference evidence="1" key="1">
    <citation type="submission" date="2021-03" db="EMBL/GenBank/DDBJ databases">
        <title>Draft genome sequence of rust myrtle Austropuccinia psidii MF-1, a brazilian biotype.</title>
        <authorList>
            <person name="Quecine M.C."/>
            <person name="Pachon D.M.R."/>
            <person name="Bonatelli M.L."/>
            <person name="Correr F.H."/>
            <person name="Franceschini L.M."/>
            <person name="Leite T.F."/>
            <person name="Margarido G.R.A."/>
            <person name="Almeida C.A."/>
            <person name="Ferrarezi J.A."/>
            <person name="Labate C.A."/>
        </authorList>
    </citation>
    <scope>NUCLEOTIDE SEQUENCE</scope>
    <source>
        <strain evidence="1">MF-1</strain>
    </source>
</reference>
<dbReference type="Proteomes" id="UP000765509">
    <property type="component" value="Unassembled WGS sequence"/>
</dbReference>
<evidence type="ECO:0000313" key="1">
    <source>
        <dbReference type="EMBL" id="MBW0540158.1"/>
    </source>
</evidence>
<name>A0A9Q3IG14_9BASI</name>
<accession>A0A9Q3IG14</accession>
<evidence type="ECO:0000313" key="2">
    <source>
        <dbReference type="Proteomes" id="UP000765509"/>
    </source>
</evidence>